<name>A0AAD4V5Z9_PRUDU</name>
<dbReference type="EMBL" id="JAJFAZ020000007">
    <property type="protein sequence ID" value="KAI5318469.1"/>
    <property type="molecule type" value="Genomic_DNA"/>
</dbReference>
<keyword evidence="2" id="KW-1185">Reference proteome</keyword>
<proteinExistence type="predicted"/>
<evidence type="ECO:0000313" key="1">
    <source>
        <dbReference type="EMBL" id="KAI5318469.1"/>
    </source>
</evidence>
<sequence>MIAALIGLSSKYDMIKTVLIARDTSISFKEFGTQLLAAEKSVQSRLSALHTPMVAMIGHTSGSLNPGAGILPTPSTVPISPFGLHANAQPSSSMSISFGR</sequence>
<gene>
    <name evidence="1" type="ORF">L3X38_038177</name>
</gene>
<accession>A0AAD4V5Z9</accession>
<dbReference type="AlphaFoldDB" id="A0AAD4V5Z9"/>
<protein>
    <submittedName>
        <fullName evidence="1">Uncharacterized protein</fullName>
    </submittedName>
</protein>
<organism evidence="1 2">
    <name type="scientific">Prunus dulcis</name>
    <name type="common">Almond</name>
    <name type="synonym">Amygdalus dulcis</name>
    <dbReference type="NCBI Taxonomy" id="3755"/>
    <lineage>
        <taxon>Eukaryota</taxon>
        <taxon>Viridiplantae</taxon>
        <taxon>Streptophyta</taxon>
        <taxon>Embryophyta</taxon>
        <taxon>Tracheophyta</taxon>
        <taxon>Spermatophyta</taxon>
        <taxon>Magnoliopsida</taxon>
        <taxon>eudicotyledons</taxon>
        <taxon>Gunneridae</taxon>
        <taxon>Pentapetalae</taxon>
        <taxon>rosids</taxon>
        <taxon>fabids</taxon>
        <taxon>Rosales</taxon>
        <taxon>Rosaceae</taxon>
        <taxon>Amygdaloideae</taxon>
        <taxon>Amygdaleae</taxon>
        <taxon>Prunus</taxon>
    </lineage>
</organism>
<dbReference type="Proteomes" id="UP001054821">
    <property type="component" value="Chromosome 7"/>
</dbReference>
<evidence type="ECO:0000313" key="2">
    <source>
        <dbReference type="Proteomes" id="UP001054821"/>
    </source>
</evidence>
<comment type="caution">
    <text evidence="1">The sequence shown here is derived from an EMBL/GenBank/DDBJ whole genome shotgun (WGS) entry which is preliminary data.</text>
</comment>
<reference evidence="1 2" key="1">
    <citation type="journal article" date="2022" name="G3 (Bethesda)">
        <title>Whole-genome sequence and methylome profiling of the almond [Prunus dulcis (Mill.) D.A. Webb] cultivar 'Nonpareil'.</title>
        <authorList>
            <person name="D'Amico-Willman K.M."/>
            <person name="Ouma W.Z."/>
            <person name="Meulia T."/>
            <person name="Sideli G.M."/>
            <person name="Gradziel T.M."/>
            <person name="Fresnedo-Ramirez J."/>
        </authorList>
    </citation>
    <scope>NUCLEOTIDE SEQUENCE [LARGE SCALE GENOMIC DNA]</scope>
    <source>
        <strain evidence="1">Clone GOH B32 T37-40</strain>
    </source>
</reference>